<proteinExistence type="inferred from homology"/>
<keyword evidence="7 10" id="KW-0067">ATP-binding</keyword>
<evidence type="ECO:0000256" key="4">
    <source>
        <dbReference type="ARBA" id="ARBA00022679"/>
    </source>
</evidence>
<feature type="domain" description="Cytidyltransferase-like" evidence="11">
    <location>
        <begin position="8"/>
        <end position="180"/>
    </location>
</feature>
<dbReference type="GO" id="GO:0009435">
    <property type="term" value="P:NAD+ biosynthetic process"/>
    <property type="evidence" value="ECO:0007669"/>
    <property type="project" value="UniProtKB-UniRule"/>
</dbReference>
<keyword evidence="3 10" id="KW-0662">Pyridine nucleotide biosynthesis</keyword>
<comment type="pathway">
    <text evidence="2 10">Cofactor biosynthesis; NAD(+) biosynthesis; deamido-NAD(+) from nicotinate D-ribonucleotide: step 1/1.</text>
</comment>
<reference evidence="12" key="2">
    <citation type="journal article" date="2021" name="PeerJ">
        <title>Extensive microbial diversity within the chicken gut microbiome revealed by metagenomics and culture.</title>
        <authorList>
            <person name="Gilroy R."/>
            <person name="Ravi A."/>
            <person name="Getino M."/>
            <person name="Pursley I."/>
            <person name="Horton D.L."/>
            <person name="Alikhan N.F."/>
            <person name="Baker D."/>
            <person name="Gharbi K."/>
            <person name="Hall N."/>
            <person name="Watson M."/>
            <person name="Adriaenssens E.M."/>
            <person name="Foster-Nyarko E."/>
            <person name="Jarju S."/>
            <person name="Secka A."/>
            <person name="Antonio M."/>
            <person name="Oren A."/>
            <person name="Chaudhuri R.R."/>
            <person name="La Ragione R."/>
            <person name="Hildebrand F."/>
            <person name="Pallen M.J."/>
        </authorList>
    </citation>
    <scope>NUCLEOTIDE SEQUENCE</scope>
    <source>
        <strain evidence="12">ChiGjej1B1-19959</strain>
    </source>
</reference>
<dbReference type="NCBIfam" id="TIGR00482">
    <property type="entry name" value="nicotinate (nicotinamide) nucleotide adenylyltransferase"/>
    <property type="match status" value="1"/>
</dbReference>
<comment type="function">
    <text evidence="1 10">Catalyzes the reversible adenylation of nicotinate mononucleotide (NaMN) to nicotinic acid adenine dinucleotide (NaAD).</text>
</comment>
<dbReference type="Pfam" id="PF01467">
    <property type="entry name" value="CTP_transf_like"/>
    <property type="match status" value="1"/>
</dbReference>
<evidence type="ECO:0000313" key="13">
    <source>
        <dbReference type="Proteomes" id="UP000824071"/>
    </source>
</evidence>
<evidence type="ECO:0000259" key="11">
    <source>
        <dbReference type="Pfam" id="PF01467"/>
    </source>
</evidence>
<keyword evidence="6 10" id="KW-0547">Nucleotide-binding</keyword>
<protein>
    <recommendedName>
        <fullName evidence="10">Probable nicotinate-nucleotide adenylyltransferase</fullName>
        <ecNumber evidence="10">2.7.7.18</ecNumber>
    </recommendedName>
    <alternativeName>
        <fullName evidence="10">Deamido-NAD(+) diphosphorylase</fullName>
    </alternativeName>
    <alternativeName>
        <fullName evidence="10">Deamido-NAD(+) pyrophosphorylase</fullName>
    </alternativeName>
    <alternativeName>
        <fullName evidence="10">Nicotinate mononucleotide adenylyltransferase</fullName>
        <shortName evidence="10">NaMN adenylyltransferase</shortName>
    </alternativeName>
</protein>
<dbReference type="InterPro" id="IPR005248">
    <property type="entry name" value="NadD/NMNAT"/>
</dbReference>
<dbReference type="HAMAP" id="MF_00244">
    <property type="entry name" value="NaMN_adenylyltr"/>
    <property type="match status" value="1"/>
</dbReference>
<evidence type="ECO:0000256" key="9">
    <source>
        <dbReference type="ARBA" id="ARBA00048721"/>
    </source>
</evidence>
<name>A0A9D1IIC1_9FIRM</name>
<keyword evidence="5 10" id="KW-0548">Nucleotidyltransferase</keyword>
<evidence type="ECO:0000256" key="1">
    <source>
        <dbReference type="ARBA" id="ARBA00002324"/>
    </source>
</evidence>
<evidence type="ECO:0000256" key="8">
    <source>
        <dbReference type="ARBA" id="ARBA00023027"/>
    </source>
</evidence>
<evidence type="ECO:0000256" key="2">
    <source>
        <dbReference type="ARBA" id="ARBA00005019"/>
    </source>
</evidence>
<evidence type="ECO:0000313" key="12">
    <source>
        <dbReference type="EMBL" id="HIU36607.1"/>
    </source>
</evidence>
<keyword evidence="8 10" id="KW-0520">NAD</keyword>
<comment type="caution">
    <text evidence="12">The sequence shown here is derived from an EMBL/GenBank/DDBJ whole genome shotgun (WGS) entry which is preliminary data.</text>
</comment>
<sequence length="212" mass="24216">MSAEKIALYGGTFNPPHLGHVRLLQAAESEIAFDRVFVVPDKRPVHKICEDLALDAERLEMCRLAFSGPRCTVSDMEIARPSDSYTVYTVRTLTEKYPQAELYLLMGSDMFLCFHKWYRWREIFERCTLCVASRQTADDLKALRGYAFSQLRVYVKDRAGEHLRFLAAEPLEISSTALRAALAAGADMSRYLPAGVERYIREKGLYGYKAQR</sequence>
<gene>
    <name evidence="10 12" type="primary">nadD</name>
    <name evidence="12" type="ORF">IAC53_08395</name>
</gene>
<keyword evidence="4 10" id="KW-0808">Transferase</keyword>
<dbReference type="EMBL" id="DVMW01000048">
    <property type="protein sequence ID" value="HIU36607.1"/>
    <property type="molecule type" value="Genomic_DNA"/>
</dbReference>
<comment type="catalytic activity">
    <reaction evidence="9 10">
        <text>nicotinate beta-D-ribonucleotide + ATP + H(+) = deamido-NAD(+) + diphosphate</text>
        <dbReference type="Rhea" id="RHEA:22860"/>
        <dbReference type="ChEBI" id="CHEBI:15378"/>
        <dbReference type="ChEBI" id="CHEBI:30616"/>
        <dbReference type="ChEBI" id="CHEBI:33019"/>
        <dbReference type="ChEBI" id="CHEBI:57502"/>
        <dbReference type="ChEBI" id="CHEBI:58437"/>
        <dbReference type="EC" id="2.7.7.18"/>
    </reaction>
</comment>
<dbReference type="InterPro" id="IPR004821">
    <property type="entry name" value="Cyt_trans-like"/>
</dbReference>
<dbReference type="Gene3D" id="3.40.50.620">
    <property type="entry name" value="HUPs"/>
    <property type="match status" value="1"/>
</dbReference>
<dbReference type="GO" id="GO:0004515">
    <property type="term" value="F:nicotinate-nucleotide adenylyltransferase activity"/>
    <property type="evidence" value="ECO:0007669"/>
    <property type="project" value="UniProtKB-UniRule"/>
</dbReference>
<evidence type="ECO:0000256" key="3">
    <source>
        <dbReference type="ARBA" id="ARBA00022642"/>
    </source>
</evidence>
<organism evidence="12 13">
    <name type="scientific">Candidatus Fimenecus excrementigallinarum</name>
    <dbReference type="NCBI Taxonomy" id="2840816"/>
    <lineage>
        <taxon>Bacteria</taxon>
        <taxon>Bacillati</taxon>
        <taxon>Bacillota</taxon>
        <taxon>Clostridia</taxon>
        <taxon>Candidatus Fimenecus</taxon>
    </lineage>
</organism>
<evidence type="ECO:0000256" key="5">
    <source>
        <dbReference type="ARBA" id="ARBA00022695"/>
    </source>
</evidence>
<dbReference type="AlphaFoldDB" id="A0A9D1IIC1"/>
<dbReference type="PANTHER" id="PTHR39321:SF3">
    <property type="entry name" value="PHOSPHOPANTETHEINE ADENYLYLTRANSFERASE"/>
    <property type="match status" value="1"/>
</dbReference>
<dbReference type="PANTHER" id="PTHR39321">
    <property type="entry name" value="NICOTINATE-NUCLEOTIDE ADENYLYLTRANSFERASE-RELATED"/>
    <property type="match status" value="1"/>
</dbReference>
<dbReference type="EC" id="2.7.7.18" evidence="10"/>
<dbReference type="Proteomes" id="UP000824071">
    <property type="component" value="Unassembled WGS sequence"/>
</dbReference>
<evidence type="ECO:0000256" key="10">
    <source>
        <dbReference type="HAMAP-Rule" id="MF_00244"/>
    </source>
</evidence>
<dbReference type="NCBIfam" id="TIGR00125">
    <property type="entry name" value="cyt_tran_rel"/>
    <property type="match status" value="1"/>
</dbReference>
<evidence type="ECO:0000256" key="7">
    <source>
        <dbReference type="ARBA" id="ARBA00022840"/>
    </source>
</evidence>
<reference evidence="12" key="1">
    <citation type="submission" date="2020-10" db="EMBL/GenBank/DDBJ databases">
        <authorList>
            <person name="Gilroy R."/>
        </authorList>
    </citation>
    <scope>NUCLEOTIDE SEQUENCE</scope>
    <source>
        <strain evidence="12">ChiGjej1B1-19959</strain>
    </source>
</reference>
<dbReference type="InterPro" id="IPR014729">
    <property type="entry name" value="Rossmann-like_a/b/a_fold"/>
</dbReference>
<accession>A0A9D1IIC1</accession>
<evidence type="ECO:0000256" key="6">
    <source>
        <dbReference type="ARBA" id="ARBA00022741"/>
    </source>
</evidence>
<dbReference type="GO" id="GO:0005524">
    <property type="term" value="F:ATP binding"/>
    <property type="evidence" value="ECO:0007669"/>
    <property type="project" value="UniProtKB-KW"/>
</dbReference>
<dbReference type="SUPFAM" id="SSF52374">
    <property type="entry name" value="Nucleotidylyl transferase"/>
    <property type="match status" value="1"/>
</dbReference>
<dbReference type="CDD" id="cd02165">
    <property type="entry name" value="NMNAT"/>
    <property type="match status" value="1"/>
</dbReference>
<comment type="similarity">
    <text evidence="10">Belongs to the NadD family.</text>
</comment>